<dbReference type="EMBL" id="CADCTZ010001044">
    <property type="protein sequence ID" value="CAA9376459.1"/>
    <property type="molecule type" value="Genomic_DNA"/>
</dbReference>
<evidence type="ECO:0000313" key="2">
    <source>
        <dbReference type="EMBL" id="CAA9376459.1"/>
    </source>
</evidence>
<name>A0A6J4N2Z8_9CYAN</name>
<reference evidence="2" key="1">
    <citation type="submission" date="2020-02" db="EMBL/GenBank/DDBJ databases">
        <authorList>
            <person name="Meier V. D."/>
        </authorList>
    </citation>
    <scope>NUCLEOTIDE SEQUENCE</scope>
    <source>
        <strain evidence="2">AVDCRST_MAG84</strain>
    </source>
</reference>
<feature type="compositionally biased region" description="Basic and acidic residues" evidence="1">
    <location>
        <begin position="1"/>
        <end position="20"/>
    </location>
</feature>
<evidence type="ECO:0000256" key="1">
    <source>
        <dbReference type="SAM" id="MobiDB-lite"/>
    </source>
</evidence>
<protein>
    <submittedName>
        <fullName evidence="2">Uncharacterized protein</fullName>
    </submittedName>
</protein>
<proteinExistence type="predicted"/>
<accession>A0A6J4N2Z8</accession>
<dbReference type="AlphaFoldDB" id="A0A6J4N2Z8"/>
<sequence length="82" mass="9428">MNAEEKARQLIARERQHSEHLQGSMLNRSSHELETPSEGITEEKARELMAQERQHSEHLHDSMLSRSSQEVEASIAPDDTHK</sequence>
<feature type="region of interest" description="Disordered" evidence="1">
    <location>
        <begin position="1"/>
        <end position="82"/>
    </location>
</feature>
<gene>
    <name evidence="2" type="ORF">AVDCRST_MAG84-4760</name>
</gene>
<feature type="compositionally biased region" description="Basic and acidic residues" evidence="1">
    <location>
        <begin position="41"/>
        <end position="63"/>
    </location>
</feature>
<organism evidence="2">
    <name type="scientific">uncultured Microcoleus sp</name>
    <dbReference type="NCBI Taxonomy" id="259945"/>
    <lineage>
        <taxon>Bacteria</taxon>
        <taxon>Bacillati</taxon>
        <taxon>Cyanobacteriota</taxon>
        <taxon>Cyanophyceae</taxon>
        <taxon>Oscillatoriophycideae</taxon>
        <taxon>Oscillatoriales</taxon>
        <taxon>Microcoleaceae</taxon>
        <taxon>Microcoleus</taxon>
        <taxon>environmental samples</taxon>
    </lineage>
</organism>